<feature type="region of interest" description="Disordered" evidence="1">
    <location>
        <begin position="1"/>
        <end position="56"/>
    </location>
</feature>
<comment type="caution">
    <text evidence="2">The sequence shown here is derived from an EMBL/GenBank/DDBJ whole genome shotgun (WGS) entry which is preliminary data.</text>
</comment>
<evidence type="ECO:0000313" key="3">
    <source>
        <dbReference type="Proteomes" id="UP000644727"/>
    </source>
</evidence>
<evidence type="ECO:0000313" key="2">
    <source>
        <dbReference type="EMBL" id="MBE9403427.1"/>
    </source>
</evidence>
<name>A0ABR9VZ17_9MICO</name>
<gene>
    <name evidence="2" type="ORF">IOE58_04225</name>
</gene>
<evidence type="ECO:0000256" key="1">
    <source>
        <dbReference type="SAM" id="MobiDB-lite"/>
    </source>
</evidence>
<organism evidence="2 3">
    <name type="scientific">Brachybacterium epidermidis</name>
    <dbReference type="NCBI Taxonomy" id="2781983"/>
    <lineage>
        <taxon>Bacteria</taxon>
        <taxon>Bacillati</taxon>
        <taxon>Actinomycetota</taxon>
        <taxon>Actinomycetes</taxon>
        <taxon>Micrococcales</taxon>
        <taxon>Dermabacteraceae</taxon>
        <taxon>Brachybacterium</taxon>
    </lineage>
</organism>
<reference evidence="2 3" key="1">
    <citation type="submission" date="2020-10" db="EMBL/GenBank/DDBJ databases">
        <title>Draft genome and description of Brachybacterium epidermidis sp nov.</title>
        <authorList>
            <person name="Boxberger M."/>
            <person name="La Scola B."/>
        </authorList>
    </citation>
    <scope>NUCLEOTIDE SEQUENCE [LARGE SCALE GENOMIC DNA]</scope>
    <source>
        <strain evidence="2 3">Marseille-Q2903</strain>
    </source>
</reference>
<dbReference type="Proteomes" id="UP000644727">
    <property type="component" value="Unassembled WGS sequence"/>
</dbReference>
<feature type="compositionally biased region" description="Polar residues" evidence="1">
    <location>
        <begin position="1"/>
        <end position="12"/>
    </location>
</feature>
<dbReference type="EMBL" id="JADEYR010000002">
    <property type="protein sequence ID" value="MBE9403427.1"/>
    <property type="molecule type" value="Genomic_DNA"/>
</dbReference>
<accession>A0ABR9VZ17</accession>
<proteinExistence type="predicted"/>
<keyword evidence="3" id="KW-1185">Reference proteome</keyword>
<sequence>MQGTGSTQTASISFGGAGGAGGSYRSPRLNNSTVSAAANGAAEAGTRRPGSITINF</sequence>
<protein>
    <submittedName>
        <fullName evidence="2">Uncharacterized protein</fullName>
    </submittedName>
</protein>